<proteinExistence type="predicted"/>
<evidence type="ECO:0000256" key="3">
    <source>
        <dbReference type="SAM" id="SignalP"/>
    </source>
</evidence>
<reference evidence="4 5" key="1">
    <citation type="submission" date="2016-11" db="EMBL/GenBank/DDBJ databases">
        <authorList>
            <person name="Jaros S."/>
            <person name="Januszkiewicz K."/>
            <person name="Wedrychowicz H."/>
        </authorList>
    </citation>
    <scope>NUCLEOTIDE SEQUENCE [LARGE SCALE GENOMIC DNA]</scope>
    <source>
        <strain evidence="4 5">DSM 14828</strain>
    </source>
</reference>
<keyword evidence="5" id="KW-1185">Reference proteome</keyword>
<dbReference type="OrthoDB" id="1771659at2"/>
<dbReference type="GO" id="GO:0030313">
    <property type="term" value="C:cell envelope"/>
    <property type="evidence" value="ECO:0007669"/>
    <property type="project" value="UniProtKB-SubCell"/>
</dbReference>
<keyword evidence="2" id="KW-0472">Membrane</keyword>
<dbReference type="RefSeq" id="WP_073270019.1">
    <property type="nucleotide sequence ID" value="NZ_FQTU01000005.1"/>
</dbReference>
<dbReference type="InterPro" id="IPR042229">
    <property type="entry name" value="Listeria/Bacterioides_rpt_sf"/>
</dbReference>
<evidence type="ECO:0000256" key="2">
    <source>
        <dbReference type="SAM" id="Phobius"/>
    </source>
</evidence>
<dbReference type="EMBL" id="FQTU01000005">
    <property type="protein sequence ID" value="SHE69793.1"/>
    <property type="molecule type" value="Genomic_DNA"/>
</dbReference>
<protein>
    <submittedName>
        <fullName evidence="4">Listeria/Bacterioides repeat-containing protein</fullName>
    </submittedName>
</protein>
<name>A0A1M4VLT2_9FIRM</name>
<keyword evidence="3" id="KW-0732">Signal</keyword>
<feature type="chain" id="PRO_5038510608" evidence="3">
    <location>
        <begin position="28"/>
        <end position="1172"/>
    </location>
</feature>
<gene>
    <name evidence="4" type="ORF">SAMN02746064_01035</name>
</gene>
<dbReference type="InterPro" id="IPR013378">
    <property type="entry name" value="InlB-like_B-rpt"/>
</dbReference>
<sequence length="1172" mass="126645">MKRTRFTRTLSMLMVVMMMMTMMPASVGTAGKNDSGGVVVAAAETVKLDVLNNSAGDIIVNGTLYTHGSVITFNAGDNIVIKSAPKEGNVFKQWNFPWARGNDKFIYEDPYEFIITEDTAVRIKFQQGNVTTYTVTFDPGDHGQIEATNMQIQEVAEGQAADDPGIIPNEGYVFSGWDKDFSNVQMDMTVTAQYSIKQHTVTFDPGLGSFTDDRETITQMVNHGGTAVTPDDNEVIAPVGHAFNGEWSPSDLGNITSDKTFTAQFDKNQYTVSFDVDGGAPEPDDQTLDFGSLVSEPSDPAKTGYSFDGWYNGEDAWNFETDRVPAENITLTAKWSSSTDTGYKVEHYIEDLDGGFELRETENLTGTTGETANATAKAYTGFIHDGSAPGSVLSGTITADGSLVLRLYYNRNQYTIDFDASGGAPEPDDQMLKFGSLVSEPTNPVKAGYSFDGWYNGEDAWDFETDTVPAGNITLTAKWSSGTDTGYTVEHYLADLDGEGFTLHETEDLTGTTGENAQADSKAYTGFTFNSEIDGTVESGTIAADGSLVLKLYYDRDLIPVTFLPGDNGTIINLGIASQMVPYEGTAQDPGITAHQGYTFLGWTKLQSVQMIQPLSDNGFTPNDLTNITEATVFVAAYSTNSYTVSFDADGGTPEPVDQALDFGSLVSEPADPVKTGYTFDGWYNGEAPWDFETDRVAAEDITLTARYTLNEYTVTFDPGENGALENEGLATQVISHGSGASDPGVVANEGYTFTGWDGSFDNITGEMTITAQYSLNEYTVTFDPGENGALENEELATQLISHGSGASDPGVVANEGYTFTGWDGSFDNITGEMTITAQYSLNEYTVTFDPGENGALENEGLATQVISHGSGASDPGVVANDGYTFTGWDGTFDNITGNLTLTAVYEAQIVVVTITESIGGTTTVRTVTFNYGDTVTAENLGIEDIDGYIYEVDRDLPFDITENSAISVDYTLASVPAAPEPETPADPETSDTAPAPVATIAPATAAPATPAAPGVIDAEVVLDDEVIPEASEELEDIVVIDQEEIPQAAADSGMNLWWLLLLLLPFLFFLLWRNRVIPILEGVKPNGDGTYTVTWGYNNRKIKNVKFDKEDSEINVLAGNILRGEEPPVEFEKGRHENVFKTVVNKDAKVEWNIKRKKAFADVLEQLKKSN</sequence>
<dbReference type="AlphaFoldDB" id="A0A1M4VLT2"/>
<keyword evidence="2" id="KW-1133">Transmembrane helix</keyword>
<keyword evidence="2" id="KW-0812">Transmembrane</keyword>
<dbReference type="NCBIfam" id="TIGR02543">
    <property type="entry name" value="List_Bact_rpt"/>
    <property type="match status" value="3"/>
</dbReference>
<accession>A0A1M4VLT2</accession>
<feature type="signal peptide" evidence="3">
    <location>
        <begin position="1"/>
        <end position="27"/>
    </location>
</feature>
<dbReference type="Proteomes" id="UP000184251">
    <property type="component" value="Unassembled WGS sequence"/>
</dbReference>
<organism evidence="4 5">
    <name type="scientific">Alkalibacter saccharofermentans DSM 14828</name>
    <dbReference type="NCBI Taxonomy" id="1120975"/>
    <lineage>
        <taxon>Bacteria</taxon>
        <taxon>Bacillati</taxon>
        <taxon>Bacillota</taxon>
        <taxon>Clostridia</taxon>
        <taxon>Eubacteriales</taxon>
        <taxon>Eubacteriaceae</taxon>
        <taxon>Alkalibacter</taxon>
    </lineage>
</organism>
<comment type="subcellular location">
    <subcellularLocation>
        <location evidence="1">Cell envelope</location>
    </subcellularLocation>
</comment>
<dbReference type="STRING" id="1120975.SAMN02746064_01035"/>
<dbReference type="Gene3D" id="2.60.40.4270">
    <property type="entry name" value="Listeria-Bacteroides repeat domain"/>
    <property type="match status" value="7"/>
</dbReference>
<dbReference type="Pfam" id="PF09479">
    <property type="entry name" value="Flg_new"/>
    <property type="match status" value="8"/>
</dbReference>
<feature type="transmembrane region" description="Helical" evidence="2">
    <location>
        <begin position="1057"/>
        <end position="1073"/>
    </location>
</feature>
<evidence type="ECO:0000256" key="1">
    <source>
        <dbReference type="ARBA" id="ARBA00004196"/>
    </source>
</evidence>
<evidence type="ECO:0000313" key="5">
    <source>
        <dbReference type="Proteomes" id="UP000184251"/>
    </source>
</evidence>
<evidence type="ECO:0000313" key="4">
    <source>
        <dbReference type="EMBL" id="SHE69793.1"/>
    </source>
</evidence>